<dbReference type="PATRIC" id="fig|698948.3.peg.2227"/>
<proteinExistence type="inferred from homology"/>
<gene>
    <name evidence="5" type="ORF">Thethe_02244</name>
</gene>
<dbReference type="GO" id="GO:0046872">
    <property type="term" value="F:metal ion binding"/>
    <property type="evidence" value="ECO:0007669"/>
    <property type="project" value="UniProtKB-KW"/>
</dbReference>
<dbReference type="KEGG" id="tto:Thethe_02244"/>
<reference evidence="5 6" key="1">
    <citation type="submission" date="2012-03" db="EMBL/GenBank/DDBJ databases">
        <title>Complete sequence of chromosome of Thermoanaerobacterium thermosaccharolyticum M0795.</title>
        <authorList>
            <consortium name="US DOE Joint Genome Institute"/>
            <person name="Lucas S."/>
            <person name="Han J."/>
            <person name="Lapidus A."/>
            <person name="Cheng J.-F."/>
            <person name="Goodwin L."/>
            <person name="Pitluck S."/>
            <person name="Peters L."/>
            <person name="Teshima H."/>
            <person name="Detter J.C."/>
            <person name="Han C."/>
            <person name="Tapia R."/>
            <person name="Land M."/>
            <person name="Hauser L."/>
            <person name="Kyrpides N."/>
            <person name="Ivanova N."/>
            <person name="Pagani I."/>
            <person name="Feinberg L."/>
            <person name="Folden J."/>
            <person name="Hogsett D."/>
            <person name="Shaw J."/>
            <person name="Woyke T."/>
        </authorList>
    </citation>
    <scope>NUCLEOTIDE SEQUENCE [LARGE SCALE GENOMIC DNA]</scope>
    <source>
        <strain evidence="5 6">M0795</strain>
    </source>
</reference>
<dbReference type="InterPro" id="IPR012312">
    <property type="entry name" value="Hemerythrin-like"/>
</dbReference>
<dbReference type="InterPro" id="IPR035938">
    <property type="entry name" value="Hemerythrin-like_sf"/>
</dbReference>
<evidence type="ECO:0000313" key="6">
    <source>
        <dbReference type="Proteomes" id="UP000010845"/>
    </source>
</evidence>
<comment type="similarity">
    <text evidence="1">Belongs to the hemerythrin family.</text>
</comment>
<keyword evidence="3" id="KW-0408">Iron</keyword>
<dbReference type="InterPro" id="IPR050669">
    <property type="entry name" value="Hemerythrin"/>
</dbReference>
<evidence type="ECO:0000259" key="4">
    <source>
        <dbReference type="Pfam" id="PF01814"/>
    </source>
</evidence>
<dbReference type="EMBL" id="CP003066">
    <property type="protein sequence ID" value="AGB19817.1"/>
    <property type="molecule type" value="Genomic_DNA"/>
</dbReference>
<accession>L0IPC3</accession>
<dbReference type="PROSITE" id="PS00550">
    <property type="entry name" value="HEMERYTHRINS"/>
    <property type="match status" value="1"/>
</dbReference>
<dbReference type="PANTHER" id="PTHR37164:SF1">
    <property type="entry name" value="BACTERIOHEMERYTHRIN"/>
    <property type="match status" value="1"/>
</dbReference>
<dbReference type="Proteomes" id="UP000010845">
    <property type="component" value="Chromosome"/>
</dbReference>
<dbReference type="SUPFAM" id="SSF47188">
    <property type="entry name" value="Hemerythrin-like"/>
    <property type="match status" value="1"/>
</dbReference>
<dbReference type="NCBIfam" id="TIGR02481">
    <property type="entry name" value="hemeryth_dom"/>
    <property type="match status" value="1"/>
</dbReference>
<evidence type="ECO:0000313" key="5">
    <source>
        <dbReference type="EMBL" id="AGB19817.1"/>
    </source>
</evidence>
<feature type="domain" description="Hemerythrin-like" evidence="4">
    <location>
        <begin position="18"/>
        <end position="134"/>
    </location>
</feature>
<evidence type="ECO:0000256" key="1">
    <source>
        <dbReference type="ARBA" id="ARBA00010587"/>
    </source>
</evidence>
<dbReference type="InterPro" id="IPR012827">
    <property type="entry name" value="Hemerythrin_metal-bd"/>
</dbReference>
<dbReference type="Pfam" id="PF01814">
    <property type="entry name" value="Hemerythrin"/>
    <property type="match status" value="1"/>
</dbReference>
<keyword evidence="2" id="KW-0479">Metal-binding</keyword>
<dbReference type="NCBIfam" id="NF033749">
    <property type="entry name" value="bact_hemeryth"/>
    <property type="match status" value="1"/>
</dbReference>
<dbReference type="CDD" id="cd12107">
    <property type="entry name" value="Hemerythrin"/>
    <property type="match status" value="1"/>
</dbReference>
<evidence type="ECO:0000256" key="2">
    <source>
        <dbReference type="ARBA" id="ARBA00022723"/>
    </source>
</evidence>
<dbReference type="Gene3D" id="1.20.120.50">
    <property type="entry name" value="Hemerythrin-like"/>
    <property type="match status" value="1"/>
</dbReference>
<protein>
    <submittedName>
        <fullName evidence="5">Hemerythrin-like metal-binding domain-containing protein</fullName>
    </submittedName>
</protein>
<evidence type="ECO:0000256" key="3">
    <source>
        <dbReference type="ARBA" id="ARBA00023004"/>
    </source>
</evidence>
<dbReference type="AlphaFoldDB" id="L0IPC3"/>
<dbReference type="HOGENOM" id="CLU_086902_3_1_9"/>
<dbReference type="PANTHER" id="PTHR37164">
    <property type="entry name" value="BACTERIOHEMERYTHRIN"/>
    <property type="match status" value="1"/>
</dbReference>
<dbReference type="InterPro" id="IPR016131">
    <property type="entry name" value="Haemerythrin_Fe_BS"/>
</dbReference>
<organism evidence="5 6">
    <name type="scientific">Thermoanaerobacterium thermosaccharolyticum M0795</name>
    <dbReference type="NCBI Taxonomy" id="698948"/>
    <lineage>
        <taxon>Bacteria</taxon>
        <taxon>Bacillati</taxon>
        <taxon>Bacillota</taxon>
        <taxon>Clostridia</taxon>
        <taxon>Thermoanaerobacterales</taxon>
        <taxon>Thermoanaerobacteraceae</taxon>
        <taxon>Thermoanaerobacterium</taxon>
    </lineage>
</organism>
<sequence length="142" mass="16964">MRGEIKKMIKWRQSLSVGIDMIDEEHKELFKRVNDVFDACMKQQGQEKIYEILGFLKEYTVKHFGDEERLLEKYKYPELPQHKKLHEKFVNDIKEIEDDVKENGVSVSIITTLNRKLVDWLINHISKVDKKYGEYIKAHPID</sequence>
<name>L0IPC3_THETR</name>